<proteinExistence type="inferred from homology"/>
<reference evidence="6" key="1">
    <citation type="submission" date="2016-06" db="EMBL/GenBank/DDBJ databases">
        <authorList>
            <person name="Varghese N."/>
            <person name="Submissions Spin"/>
        </authorList>
    </citation>
    <scope>NUCLEOTIDE SEQUENCE [LARGE SCALE GENOMIC DNA]</scope>
    <source>
        <strain evidence="6">DSM 44830</strain>
    </source>
</reference>
<dbReference type="STRING" id="262898.GA0070564_105441"/>
<dbReference type="InterPro" id="IPR027417">
    <property type="entry name" value="P-loop_NTPase"/>
</dbReference>
<sequence length="151" mass="16077">MVGLVRARLPSVWVPVPATTRPAGPGESEGVDRHFVDARDFDRMVAAGQLLEWTRIGPYRRGVPREPVRSRLAAGQPVLLPLDLPGALALRAAVPDARLILLLPPGHRPDPTVTAAAAHTVRHDHTGRAVAELVGLLGYSLLAPAQPPSRG</sequence>
<dbReference type="AlphaFoldDB" id="A0A1C4ZH59"/>
<dbReference type="EMBL" id="FMCX01000005">
    <property type="protein sequence ID" value="SCF32154.1"/>
    <property type="molecule type" value="Genomic_DNA"/>
</dbReference>
<evidence type="ECO:0000256" key="1">
    <source>
        <dbReference type="ARBA" id="ARBA00005790"/>
    </source>
</evidence>
<dbReference type="InterPro" id="IPR008145">
    <property type="entry name" value="GK/Ca_channel_bsu"/>
</dbReference>
<dbReference type="PROSITE" id="PS50052">
    <property type="entry name" value="GUANYLATE_KINASE_2"/>
    <property type="match status" value="1"/>
</dbReference>
<dbReference type="PANTHER" id="PTHR23117:SF13">
    <property type="entry name" value="GUANYLATE KINASE"/>
    <property type="match status" value="1"/>
</dbReference>
<keyword evidence="2" id="KW-0808">Transferase</keyword>
<dbReference type="InterPro" id="IPR008144">
    <property type="entry name" value="Guanylate_kin-like_dom"/>
</dbReference>
<dbReference type="Pfam" id="PF00625">
    <property type="entry name" value="Guanylate_kin"/>
    <property type="match status" value="1"/>
</dbReference>
<dbReference type="GO" id="GO:0005829">
    <property type="term" value="C:cytosol"/>
    <property type="evidence" value="ECO:0007669"/>
    <property type="project" value="TreeGrafter"/>
</dbReference>
<comment type="similarity">
    <text evidence="1">Belongs to the guanylate kinase family.</text>
</comment>
<dbReference type="PANTHER" id="PTHR23117">
    <property type="entry name" value="GUANYLATE KINASE-RELATED"/>
    <property type="match status" value="1"/>
</dbReference>
<dbReference type="SUPFAM" id="SSF52540">
    <property type="entry name" value="P-loop containing nucleoside triphosphate hydrolases"/>
    <property type="match status" value="1"/>
</dbReference>
<dbReference type="Proteomes" id="UP000199504">
    <property type="component" value="Unassembled WGS sequence"/>
</dbReference>
<evidence type="ECO:0000313" key="6">
    <source>
        <dbReference type="Proteomes" id="UP000199504"/>
    </source>
</evidence>
<dbReference type="Gene3D" id="3.40.50.300">
    <property type="entry name" value="P-loop containing nucleotide triphosphate hydrolases"/>
    <property type="match status" value="1"/>
</dbReference>
<evidence type="ECO:0000256" key="2">
    <source>
        <dbReference type="ARBA" id="ARBA00022679"/>
    </source>
</evidence>
<organism evidence="5 6">
    <name type="scientific">Micromonospora mirobrigensis</name>
    <dbReference type="NCBI Taxonomy" id="262898"/>
    <lineage>
        <taxon>Bacteria</taxon>
        <taxon>Bacillati</taxon>
        <taxon>Actinomycetota</taxon>
        <taxon>Actinomycetes</taxon>
        <taxon>Micromonosporales</taxon>
        <taxon>Micromonosporaceae</taxon>
        <taxon>Micromonospora</taxon>
    </lineage>
</organism>
<evidence type="ECO:0000313" key="5">
    <source>
        <dbReference type="EMBL" id="SCF32154.1"/>
    </source>
</evidence>
<name>A0A1C4ZH59_9ACTN</name>
<evidence type="ECO:0000259" key="4">
    <source>
        <dbReference type="PROSITE" id="PS50052"/>
    </source>
</evidence>
<keyword evidence="6" id="KW-1185">Reference proteome</keyword>
<protein>
    <submittedName>
        <fullName evidence="5">Guanylate kinase</fullName>
    </submittedName>
</protein>
<keyword evidence="3 5" id="KW-0418">Kinase</keyword>
<evidence type="ECO:0000256" key="3">
    <source>
        <dbReference type="ARBA" id="ARBA00022777"/>
    </source>
</evidence>
<feature type="domain" description="Guanylate kinase-like" evidence="4">
    <location>
        <begin position="1"/>
        <end position="105"/>
    </location>
</feature>
<dbReference type="GO" id="GO:0004385">
    <property type="term" value="F:GMP kinase activity"/>
    <property type="evidence" value="ECO:0007669"/>
    <property type="project" value="TreeGrafter"/>
</dbReference>
<gene>
    <name evidence="5" type="ORF">GA0070564_105441</name>
</gene>
<accession>A0A1C4ZH59</accession>